<evidence type="ECO:0000256" key="4">
    <source>
        <dbReference type="RuleBase" id="RU367022"/>
    </source>
</evidence>
<dbReference type="STRING" id="112498.A0A2D3UP74"/>
<dbReference type="PANTHER" id="PTHR12483:SF120">
    <property type="entry name" value="HIGH-AFFINITY COPPER TRANSPORTER CTRA2"/>
    <property type="match status" value="1"/>
</dbReference>
<dbReference type="InterPro" id="IPR007274">
    <property type="entry name" value="Cop_transporter"/>
</dbReference>
<keyword evidence="4" id="KW-0813">Transport</keyword>
<dbReference type="RefSeq" id="XP_023622484.1">
    <property type="nucleotide sequence ID" value="XM_023766716.1"/>
</dbReference>
<keyword evidence="6" id="KW-1185">Reference proteome</keyword>
<dbReference type="GO" id="GO:0005886">
    <property type="term" value="C:plasma membrane"/>
    <property type="evidence" value="ECO:0007669"/>
    <property type="project" value="TreeGrafter"/>
</dbReference>
<evidence type="ECO:0000313" key="5">
    <source>
        <dbReference type="EMBL" id="CZT15588.1"/>
    </source>
</evidence>
<keyword evidence="2 4" id="KW-1133">Transmembrane helix</keyword>
<evidence type="ECO:0000256" key="3">
    <source>
        <dbReference type="ARBA" id="ARBA00023136"/>
    </source>
</evidence>
<dbReference type="EMBL" id="FJUY01000001">
    <property type="protein sequence ID" value="CZT15588.1"/>
    <property type="molecule type" value="Genomic_DNA"/>
</dbReference>
<dbReference type="Pfam" id="PF04145">
    <property type="entry name" value="Ctr"/>
    <property type="match status" value="1"/>
</dbReference>
<comment type="similarity">
    <text evidence="4">Belongs to the copper transporter (Ctr) (TC 1.A.56) family. SLC31A subfamily.</text>
</comment>
<name>A0A2D3UP74_9PEZI</name>
<reference evidence="5 6" key="1">
    <citation type="submission" date="2016-03" db="EMBL/GenBank/DDBJ databases">
        <authorList>
            <person name="Ploux O."/>
        </authorList>
    </citation>
    <scope>NUCLEOTIDE SEQUENCE [LARGE SCALE GENOMIC DNA]</scope>
    <source>
        <strain evidence="5 6">URUG2</strain>
    </source>
</reference>
<keyword evidence="1 4" id="KW-0812">Transmembrane</keyword>
<keyword evidence="4" id="KW-0187">Copper transport</keyword>
<keyword evidence="4" id="KW-0406">Ion transport</keyword>
<protein>
    <recommendedName>
        <fullName evidence="4">Copper transport protein</fullName>
    </recommendedName>
</protein>
<sequence>MMDHGMSMSMVFTTDHSTPLYSAQWTPSTTGAYAGTCIFILALGVISRFLLAYRHLLEAKWHDKAVGRRYIMVAGDNAMEREAQLNPSSEKSEEATLTTRGMNENVRVVRTPRTKMQGTPWRLSTDLPRACIFTVQAGVGYLLMLAVMTLNVGYFLSALAGLFVGELCVGRYTLMDDGHH</sequence>
<dbReference type="GeneID" id="35606667"/>
<keyword evidence="4" id="KW-0186">Copper</keyword>
<proteinExistence type="inferred from homology"/>
<evidence type="ECO:0000313" key="6">
    <source>
        <dbReference type="Proteomes" id="UP000225277"/>
    </source>
</evidence>
<dbReference type="GO" id="GO:0005375">
    <property type="term" value="F:copper ion transmembrane transporter activity"/>
    <property type="evidence" value="ECO:0007669"/>
    <property type="project" value="UniProtKB-UniRule"/>
</dbReference>
<organism evidence="5 6">
    <name type="scientific">Ramularia collo-cygni</name>
    <dbReference type="NCBI Taxonomy" id="112498"/>
    <lineage>
        <taxon>Eukaryota</taxon>
        <taxon>Fungi</taxon>
        <taxon>Dikarya</taxon>
        <taxon>Ascomycota</taxon>
        <taxon>Pezizomycotina</taxon>
        <taxon>Dothideomycetes</taxon>
        <taxon>Dothideomycetidae</taxon>
        <taxon>Mycosphaerellales</taxon>
        <taxon>Mycosphaerellaceae</taxon>
        <taxon>Ramularia</taxon>
    </lineage>
</organism>
<keyword evidence="3 4" id="KW-0472">Membrane</keyword>
<evidence type="ECO:0000256" key="2">
    <source>
        <dbReference type="ARBA" id="ARBA00022989"/>
    </source>
</evidence>
<comment type="subcellular location">
    <subcellularLocation>
        <location evidence="4">Membrane</location>
        <topology evidence="4">Multi-pass membrane protein</topology>
    </subcellularLocation>
</comment>
<feature type="transmembrane region" description="Helical" evidence="4">
    <location>
        <begin position="31"/>
        <end position="51"/>
    </location>
</feature>
<gene>
    <name evidence="5" type="ORF">RCC_12109</name>
</gene>
<dbReference type="PANTHER" id="PTHR12483">
    <property type="entry name" value="SOLUTE CARRIER FAMILY 31 COPPER TRANSPORTERS"/>
    <property type="match status" value="1"/>
</dbReference>
<dbReference type="OrthoDB" id="73901at2759"/>
<accession>A0A2D3UP74</accession>
<dbReference type="Proteomes" id="UP000225277">
    <property type="component" value="Unassembled WGS sequence"/>
</dbReference>
<evidence type="ECO:0000256" key="1">
    <source>
        <dbReference type="ARBA" id="ARBA00022692"/>
    </source>
</evidence>
<dbReference type="AlphaFoldDB" id="A0A2D3UP74"/>